<dbReference type="EMBL" id="UPSH01000002">
    <property type="protein sequence ID" value="VBB19068.1"/>
    <property type="molecule type" value="Genomic_DNA"/>
</dbReference>
<evidence type="ECO:0000313" key="1">
    <source>
        <dbReference type="EMBL" id="VBB19068.1"/>
    </source>
</evidence>
<accession>A0A5K0UAL5</accession>
<evidence type="ECO:0000313" key="2">
    <source>
        <dbReference type="Proteomes" id="UP000594342"/>
    </source>
</evidence>
<keyword evidence="2" id="KW-1185">Reference proteome</keyword>
<proteinExistence type="predicted"/>
<protein>
    <submittedName>
        <fullName evidence="1">Uncharacterized protein</fullName>
    </submittedName>
</protein>
<dbReference type="Proteomes" id="UP000594342">
    <property type="component" value="Unassembled WGS sequence"/>
</dbReference>
<gene>
    <name evidence="1" type="ORF">YASMINEVIRUS_1600</name>
</gene>
<organism evidence="1 2">
    <name type="scientific">Yasminevirus sp. GU-2018</name>
    <dbReference type="NCBI Taxonomy" id="2420051"/>
    <lineage>
        <taxon>Viruses</taxon>
        <taxon>Varidnaviria</taxon>
        <taxon>Bamfordvirae</taxon>
        <taxon>Nucleocytoviricota</taxon>
        <taxon>Megaviricetes</taxon>
        <taxon>Imitervirales</taxon>
        <taxon>Mimiviridae</taxon>
        <taxon>Klosneuvirinae</taxon>
        <taxon>Yasminevirus</taxon>
        <taxon>Yasminevirus saudimassiliense</taxon>
    </lineage>
</organism>
<reference evidence="1 2" key="1">
    <citation type="submission" date="2018-10" db="EMBL/GenBank/DDBJ databases">
        <authorList>
            <consortium name="IHU Genomes"/>
        </authorList>
    </citation>
    <scope>NUCLEOTIDE SEQUENCE [LARGE SCALE GENOMIC DNA]</scope>
    <source>
        <strain evidence="1 2">A1</strain>
    </source>
</reference>
<sequence length="125" mass="14460">MLRKTYSDKPAEDVLQASKFHLEENRKCVKCTKLFESDQEINIPTQTYACILSQLCLHPVCNDCCASENAKIKKHVNDNEHFLFCQTCSHKIKGFVNLKNLKEDRYLKFLTVVETDIETVNKTTT</sequence>
<comment type="caution">
    <text evidence="1">The sequence shown here is derived from an EMBL/GenBank/DDBJ whole genome shotgun (WGS) entry which is preliminary data.</text>
</comment>
<name>A0A5K0UAL5_9VIRU</name>